<keyword evidence="7" id="KW-0408">Iron</keyword>
<accession>A0A7W4NTI0</accession>
<dbReference type="Pfam" id="PF07715">
    <property type="entry name" value="Plug"/>
    <property type="match status" value="1"/>
</dbReference>
<keyword evidence="17" id="KW-1185">Reference proteome</keyword>
<comment type="subcellular location">
    <subcellularLocation>
        <location evidence="1 12">Cell outer membrane</location>
        <topology evidence="1 12">Multi-pass membrane protein</topology>
    </subcellularLocation>
</comment>
<proteinExistence type="inferred from homology"/>
<dbReference type="RefSeq" id="WP_182974688.1">
    <property type="nucleotide sequence ID" value="NZ_JABEQN010000018.1"/>
</dbReference>
<keyword evidence="15" id="KW-0675">Receptor</keyword>
<dbReference type="Proteomes" id="UP000540490">
    <property type="component" value="Unassembled WGS sequence"/>
</dbReference>
<evidence type="ECO:0000256" key="13">
    <source>
        <dbReference type="RuleBase" id="RU003357"/>
    </source>
</evidence>
<dbReference type="GO" id="GO:0009279">
    <property type="term" value="C:cell outer membrane"/>
    <property type="evidence" value="ECO:0007669"/>
    <property type="project" value="UniProtKB-SubCell"/>
</dbReference>
<feature type="domain" description="Secretin/TonB short N-terminal" evidence="14">
    <location>
        <begin position="70"/>
        <end position="121"/>
    </location>
</feature>
<evidence type="ECO:0000256" key="9">
    <source>
        <dbReference type="ARBA" id="ARBA00023077"/>
    </source>
</evidence>
<evidence type="ECO:0000313" key="18">
    <source>
        <dbReference type="Proteomes" id="UP000561077"/>
    </source>
</evidence>
<dbReference type="InterPro" id="IPR037066">
    <property type="entry name" value="Plug_dom_sf"/>
</dbReference>
<evidence type="ECO:0000256" key="5">
    <source>
        <dbReference type="ARBA" id="ARBA00022692"/>
    </source>
</evidence>
<evidence type="ECO:0000256" key="3">
    <source>
        <dbReference type="ARBA" id="ARBA00022452"/>
    </source>
</evidence>
<dbReference type="EMBL" id="JABEQN010000018">
    <property type="protein sequence ID" value="MBB2194772.1"/>
    <property type="molecule type" value="Genomic_DNA"/>
</dbReference>
<keyword evidence="11 12" id="KW-0998">Cell outer membrane</keyword>
<dbReference type="AlphaFoldDB" id="A0A7W4NTI0"/>
<evidence type="ECO:0000313" key="15">
    <source>
        <dbReference type="EMBL" id="MBB2165644.1"/>
    </source>
</evidence>
<dbReference type="PANTHER" id="PTHR32552:SF89">
    <property type="entry name" value="CATECHOLATE SIDEROPHORE RECEPTOR FIU"/>
    <property type="match status" value="1"/>
</dbReference>
<evidence type="ECO:0000256" key="2">
    <source>
        <dbReference type="ARBA" id="ARBA00022448"/>
    </source>
</evidence>
<evidence type="ECO:0000256" key="10">
    <source>
        <dbReference type="ARBA" id="ARBA00023136"/>
    </source>
</evidence>
<dbReference type="InterPro" id="IPR000531">
    <property type="entry name" value="Beta-barrel_TonB"/>
</dbReference>
<dbReference type="Gene3D" id="3.55.50.30">
    <property type="match status" value="1"/>
</dbReference>
<evidence type="ECO:0000256" key="6">
    <source>
        <dbReference type="ARBA" id="ARBA00022729"/>
    </source>
</evidence>
<evidence type="ECO:0000256" key="8">
    <source>
        <dbReference type="ARBA" id="ARBA00023065"/>
    </source>
</evidence>
<dbReference type="InterPro" id="IPR039426">
    <property type="entry name" value="TonB-dep_rcpt-like"/>
</dbReference>
<sequence length="923" mass="100338">MKRKTLRRRLSFCAAFPSVHLFGLAMASVSMLPLVMPRAAVAQSAAEKDFSIPAQPLSSALTQFSRQSGVHVAVDGHDVENVRSSTVQGKKTPEQALDEMLKDTGVSVQSKADGVWLLRRASRAAMTPAVLPEGEAVIVTGRASSKQQRKIDASYAITTISQEDLRVRGTSSVSEALKNTPGFWVEASGGEVGANIRARGIPVDGYGSVQLEEDGLPVQSDPALGYLNADDSFRIDETMKQIQVVRGGPSSIVAQNAPGGLVNFLSRRGTRKLSGLAKQTFGDDGLYRTDAWLGGPAGAWRWSLGGFYRVENGVRDPGFRANSGGQIRANVSRDFSHGGSIFVDYKHLDDRTTLFTDIPVTRDTSGNIVSLPGFNANTGEYSSSVLENAYLPGPGGSTKHIDLQSGIHINLHQVTAGFRHDLADGWHLTDTFRYRAMNATWTVLSPSAVTDAGKRLAGLGDAGSMFAGASAWQLRYVNDPGQQFSPAMTGNNYVTDASLRAVWMNEHEVMNDFKLEKSFSFLGHHDVAIGAFVTYFKEDFTRYSANLLLDTMPHAQLLNIDAVNAAGQVVGSTTQNGYTRYGTEFANGRGDDTDVAGYATDEWAITKKLRVDAGVRYEAQRTGGLVEGSHSVVAGAAPYLSNMLSGKGIYTPYNASFSGFGGTIGVNYQLQPNLGFFARFTRAYRLPSLASFITNPVAAPITQKIFMYEGGVKYQSRYADLFLTGFNTDYPSYGINNLVFDVKTGSYNQQTITATTHTYGLEFEGTLRPSQYFDVVFSGTAQNGRFGRMRYLVLSNGSPNLLDYTGNHLLRTPPVMFRVTPRLHLLDGRLLLQADIEHYGLRYADVANTQRLPAYTVINFGATYAITPYLTFNLSGQNLNNSLGLTEGNPRSGEVLSSQAGQNVFLARPILGRNFRLSLMGQF</sequence>
<keyword evidence="5 12" id="KW-0812">Transmembrane</keyword>
<comment type="caution">
    <text evidence="15">The sequence shown here is derived from an EMBL/GenBank/DDBJ whole genome shotgun (WGS) entry which is preliminary data.</text>
</comment>
<dbReference type="Gene3D" id="2.40.170.20">
    <property type="entry name" value="TonB-dependent receptor, beta-barrel domain"/>
    <property type="match status" value="1"/>
</dbReference>
<dbReference type="SMART" id="SM00965">
    <property type="entry name" value="STN"/>
    <property type="match status" value="1"/>
</dbReference>
<reference evidence="17 18" key="1">
    <citation type="submission" date="2020-04" db="EMBL/GenBank/DDBJ databases">
        <title>Description of novel Gluconacetobacter.</title>
        <authorList>
            <person name="Sombolestani A."/>
        </authorList>
    </citation>
    <scope>NUCLEOTIDE SEQUENCE [LARGE SCALE GENOMIC DNA]</scope>
    <source>
        <strain evidence="16 17">LMG 1728</strain>
        <strain evidence="15 18">LMG 1731</strain>
    </source>
</reference>
<evidence type="ECO:0000256" key="1">
    <source>
        <dbReference type="ARBA" id="ARBA00004571"/>
    </source>
</evidence>
<protein>
    <submittedName>
        <fullName evidence="15">TonB-dependent receptor</fullName>
    </submittedName>
</protein>
<dbReference type="Gene3D" id="2.170.130.10">
    <property type="entry name" value="TonB-dependent receptor, plug domain"/>
    <property type="match status" value="1"/>
</dbReference>
<keyword evidence="10 12" id="KW-0472">Membrane</keyword>
<dbReference type="InterPro" id="IPR011662">
    <property type="entry name" value="Secretin/TonB_short_N"/>
</dbReference>
<dbReference type="InterPro" id="IPR012910">
    <property type="entry name" value="Plug_dom"/>
</dbReference>
<dbReference type="GO" id="GO:0015344">
    <property type="term" value="F:siderophore uptake transmembrane transporter activity"/>
    <property type="evidence" value="ECO:0007669"/>
    <property type="project" value="TreeGrafter"/>
</dbReference>
<evidence type="ECO:0000313" key="16">
    <source>
        <dbReference type="EMBL" id="MBB2194772.1"/>
    </source>
</evidence>
<keyword evidence="9 13" id="KW-0798">TonB box</keyword>
<evidence type="ECO:0000259" key="14">
    <source>
        <dbReference type="SMART" id="SM00965"/>
    </source>
</evidence>
<name>A0A7W4NTI0_9PROT</name>
<keyword evidence="6" id="KW-0732">Signal</keyword>
<dbReference type="PANTHER" id="PTHR32552">
    <property type="entry name" value="FERRICHROME IRON RECEPTOR-RELATED"/>
    <property type="match status" value="1"/>
</dbReference>
<dbReference type="InterPro" id="IPR036942">
    <property type="entry name" value="Beta-barrel_TonB_sf"/>
</dbReference>
<keyword evidence="3 12" id="KW-1134">Transmembrane beta strand</keyword>
<evidence type="ECO:0000256" key="12">
    <source>
        <dbReference type="PROSITE-ProRule" id="PRU01360"/>
    </source>
</evidence>
<keyword evidence="2 12" id="KW-0813">Transport</keyword>
<evidence type="ECO:0000256" key="4">
    <source>
        <dbReference type="ARBA" id="ARBA00022496"/>
    </source>
</evidence>
<dbReference type="EMBL" id="JABEQO010000018">
    <property type="protein sequence ID" value="MBB2165644.1"/>
    <property type="molecule type" value="Genomic_DNA"/>
</dbReference>
<evidence type="ECO:0000313" key="17">
    <source>
        <dbReference type="Proteomes" id="UP000540490"/>
    </source>
</evidence>
<organism evidence="15 18">
    <name type="scientific">Gluconacetobacter dulcium</name>
    <dbReference type="NCBI Taxonomy" id="2729096"/>
    <lineage>
        <taxon>Bacteria</taxon>
        <taxon>Pseudomonadati</taxon>
        <taxon>Pseudomonadota</taxon>
        <taxon>Alphaproteobacteria</taxon>
        <taxon>Acetobacterales</taxon>
        <taxon>Acetobacteraceae</taxon>
        <taxon>Gluconacetobacter</taxon>
    </lineage>
</organism>
<keyword evidence="8" id="KW-0406">Ion transport</keyword>
<keyword evidence="4" id="KW-0410">Iron transport</keyword>
<dbReference type="Pfam" id="PF07660">
    <property type="entry name" value="STN"/>
    <property type="match status" value="1"/>
</dbReference>
<comment type="similarity">
    <text evidence="12 13">Belongs to the TonB-dependent receptor family.</text>
</comment>
<evidence type="ECO:0000256" key="7">
    <source>
        <dbReference type="ARBA" id="ARBA00023004"/>
    </source>
</evidence>
<dbReference type="SUPFAM" id="SSF56935">
    <property type="entry name" value="Porins"/>
    <property type="match status" value="1"/>
</dbReference>
<gene>
    <name evidence="16" type="ORF">HLH25_14235</name>
    <name evidence="15" type="ORF">HLH26_14100</name>
</gene>
<dbReference type="Proteomes" id="UP000561077">
    <property type="component" value="Unassembled WGS sequence"/>
</dbReference>
<dbReference type="PROSITE" id="PS52016">
    <property type="entry name" value="TONB_DEPENDENT_REC_3"/>
    <property type="match status" value="1"/>
</dbReference>
<evidence type="ECO:0000256" key="11">
    <source>
        <dbReference type="ARBA" id="ARBA00023237"/>
    </source>
</evidence>
<dbReference type="Pfam" id="PF00593">
    <property type="entry name" value="TonB_dep_Rec_b-barrel"/>
    <property type="match status" value="1"/>
</dbReference>